<evidence type="ECO:0000313" key="1">
    <source>
        <dbReference type="EMBL" id="MPM85407.1"/>
    </source>
</evidence>
<name>A0A645D886_9ZZZZ</name>
<proteinExistence type="predicted"/>
<dbReference type="GO" id="GO:0043165">
    <property type="term" value="P:Gram-negative-bacterium-type cell outer membrane assembly"/>
    <property type="evidence" value="ECO:0007669"/>
    <property type="project" value="InterPro"/>
</dbReference>
<sequence>MRRSLFIIIIALCLGGCGIYSFSGTSIAADVTSITVFNIENRAMRINPQLSNTLTEGLKDKYRRQTKLRLLNDGGDLIVEGAITSYETASIAVTAQEVAAQNRLSVTVKIVFTNIKYPKENFEKSFAAFEDYPSTSSLDAVESSLVESIVEKLTEQIFNETVANW</sequence>
<reference evidence="1" key="1">
    <citation type="submission" date="2019-08" db="EMBL/GenBank/DDBJ databases">
        <authorList>
            <person name="Kucharzyk K."/>
            <person name="Murdoch R.W."/>
            <person name="Higgins S."/>
            <person name="Loffler F."/>
        </authorList>
    </citation>
    <scope>NUCLEOTIDE SEQUENCE</scope>
</reference>
<dbReference type="GO" id="GO:0019867">
    <property type="term" value="C:outer membrane"/>
    <property type="evidence" value="ECO:0007669"/>
    <property type="project" value="InterPro"/>
</dbReference>
<dbReference type="InterPro" id="IPR007485">
    <property type="entry name" value="LPS_assembly_LptE"/>
</dbReference>
<dbReference type="EMBL" id="VSSQ01033723">
    <property type="protein sequence ID" value="MPM85407.1"/>
    <property type="molecule type" value="Genomic_DNA"/>
</dbReference>
<accession>A0A645D886</accession>
<evidence type="ECO:0008006" key="2">
    <source>
        <dbReference type="Google" id="ProtNLM"/>
    </source>
</evidence>
<gene>
    <name evidence="1" type="ORF">SDC9_132488</name>
</gene>
<comment type="caution">
    <text evidence="1">The sequence shown here is derived from an EMBL/GenBank/DDBJ whole genome shotgun (WGS) entry which is preliminary data.</text>
</comment>
<organism evidence="1">
    <name type="scientific">bioreactor metagenome</name>
    <dbReference type="NCBI Taxonomy" id="1076179"/>
    <lineage>
        <taxon>unclassified sequences</taxon>
        <taxon>metagenomes</taxon>
        <taxon>ecological metagenomes</taxon>
    </lineage>
</organism>
<dbReference type="Pfam" id="PF04390">
    <property type="entry name" value="LptE"/>
    <property type="match status" value="1"/>
</dbReference>
<dbReference type="AlphaFoldDB" id="A0A645D886"/>
<protein>
    <recommendedName>
        <fullName evidence="2">Lipopolysaccharide-assembly</fullName>
    </recommendedName>
</protein>